<dbReference type="PANTHER" id="PTHR11468">
    <property type="entry name" value="GLYCOGEN PHOSPHORYLASE"/>
    <property type="match status" value="1"/>
</dbReference>
<keyword evidence="2" id="KW-0119">Carbohydrate metabolism</keyword>
<dbReference type="Gene3D" id="3.40.50.2000">
    <property type="entry name" value="Glycogen Phosphorylase B"/>
    <property type="match status" value="1"/>
</dbReference>
<comment type="similarity">
    <text evidence="1 2">Belongs to the glycogen phosphorylase family.</text>
</comment>
<dbReference type="AlphaFoldDB" id="A0A2S9YFV9"/>
<dbReference type="SUPFAM" id="SSF53756">
    <property type="entry name" value="UDP-Glycosyltransferase/glycogen phosphorylase"/>
    <property type="match status" value="1"/>
</dbReference>
<name>A0A2S9YFV9_9BACT</name>
<accession>A0A2S9YFV9</accession>
<evidence type="ECO:0000313" key="4">
    <source>
        <dbReference type="Proteomes" id="UP000237968"/>
    </source>
</evidence>
<evidence type="ECO:0000256" key="1">
    <source>
        <dbReference type="ARBA" id="ARBA00006047"/>
    </source>
</evidence>
<dbReference type="GO" id="GO:0005737">
    <property type="term" value="C:cytoplasm"/>
    <property type="evidence" value="ECO:0007669"/>
    <property type="project" value="TreeGrafter"/>
</dbReference>
<proteinExistence type="inferred from homology"/>
<dbReference type="GO" id="GO:0030170">
    <property type="term" value="F:pyridoxal phosphate binding"/>
    <property type="evidence" value="ECO:0007669"/>
    <property type="project" value="TreeGrafter"/>
</dbReference>
<evidence type="ECO:0000313" key="3">
    <source>
        <dbReference type="EMBL" id="PRQ03988.1"/>
    </source>
</evidence>
<comment type="caution">
    <text evidence="3">The sequence shown here is derived from an EMBL/GenBank/DDBJ whole genome shotgun (WGS) entry which is preliminary data.</text>
</comment>
<dbReference type="EC" id="2.4.1.1" evidence="2"/>
<dbReference type="RefSeq" id="WP_308726533.1">
    <property type="nucleotide sequence ID" value="NZ_PVNK01000066.1"/>
</dbReference>
<dbReference type="EMBL" id="PVNK01000066">
    <property type="protein sequence ID" value="PRQ03988.1"/>
    <property type="molecule type" value="Genomic_DNA"/>
</dbReference>
<dbReference type="Proteomes" id="UP000237968">
    <property type="component" value="Unassembled WGS sequence"/>
</dbReference>
<keyword evidence="2 3" id="KW-0328">Glycosyltransferase</keyword>
<keyword evidence="2" id="KW-0663">Pyridoxal phosphate</keyword>
<gene>
    <name evidence="3" type="primary">malP_1</name>
    <name evidence="3" type="ORF">ENSA5_11710</name>
</gene>
<comment type="function">
    <text evidence="2">Allosteric enzyme that catalyzes the rate-limiting step in glycogen catabolism, the phosphorolytic cleavage of glycogen to produce glucose-1-phosphate, and plays a central role in maintaining cellular and organismal glucose homeostasis.</text>
</comment>
<organism evidence="3 4">
    <name type="scientific">Enhygromyxa salina</name>
    <dbReference type="NCBI Taxonomy" id="215803"/>
    <lineage>
        <taxon>Bacteria</taxon>
        <taxon>Pseudomonadati</taxon>
        <taxon>Myxococcota</taxon>
        <taxon>Polyangia</taxon>
        <taxon>Nannocystales</taxon>
        <taxon>Nannocystaceae</taxon>
        <taxon>Enhygromyxa</taxon>
    </lineage>
</organism>
<reference evidence="3 4" key="1">
    <citation type="submission" date="2018-03" db="EMBL/GenBank/DDBJ databases">
        <title>Draft Genome Sequences of the Obligatory Marine Myxobacteria Enhygromyxa salina SWB005.</title>
        <authorList>
            <person name="Poehlein A."/>
            <person name="Moghaddam J.A."/>
            <person name="Harms H."/>
            <person name="Alanjari M."/>
            <person name="Koenig G.M."/>
            <person name="Daniel R."/>
            <person name="Schaeberle T.F."/>
        </authorList>
    </citation>
    <scope>NUCLEOTIDE SEQUENCE [LARGE SCALE GENOMIC DNA]</scope>
    <source>
        <strain evidence="3 4">SWB005</strain>
    </source>
</reference>
<evidence type="ECO:0000256" key="2">
    <source>
        <dbReference type="RuleBase" id="RU000587"/>
    </source>
</evidence>
<dbReference type="GO" id="GO:0005980">
    <property type="term" value="P:glycogen catabolic process"/>
    <property type="evidence" value="ECO:0007669"/>
    <property type="project" value="TreeGrafter"/>
</dbReference>
<dbReference type="GO" id="GO:0008184">
    <property type="term" value="F:glycogen phosphorylase activity"/>
    <property type="evidence" value="ECO:0007669"/>
    <property type="project" value="InterPro"/>
</dbReference>
<dbReference type="InterPro" id="IPR000811">
    <property type="entry name" value="Glyco_trans_35"/>
</dbReference>
<keyword evidence="4" id="KW-1185">Reference proteome</keyword>
<comment type="catalytic activity">
    <reaction evidence="2">
        <text>[(1-&gt;4)-alpha-D-glucosyl](n) + phosphate = [(1-&gt;4)-alpha-D-glucosyl](n-1) + alpha-D-glucose 1-phosphate</text>
        <dbReference type="Rhea" id="RHEA:41732"/>
        <dbReference type="Rhea" id="RHEA-COMP:9584"/>
        <dbReference type="Rhea" id="RHEA-COMP:9586"/>
        <dbReference type="ChEBI" id="CHEBI:15444"/>
        <dbReference type="ChEBI" id="CHEBI:43474"/>
        <dbReference type="ChEBI" id="CHEBI:58601"/>
        <dbReference type="EC" id="2.4.1.1"/>
    </reaction>
</comment>
<dbReference type="PANTHER" id="PTHR11468:SF3">
    <property type="entry name" value="GLYCOGEN PHOSPHORYLASE, LIVER FORM"/>
    <property type="match status" value="1"/>
</dbReference>
<comment type="cofactor">
    <cofactor evidence="2">
        <name>pyridoxal 5'-phosphate</name>
        <dbReference type="ChEBI" id="CHEBI:597326"/>
    </cofactor>
</comment>
<keyword evidence="2 3" id="KW-0808">Transferase</keyword>
<protein>
    <recommendedName>
        <fullName evidence="2">Alpha-1,4 glucan phosphorylase</fullName>
        <ecNumber evidence="2">2.4.1.1</ecNumber>
    </recommendedName>
</protein>
<sequence>MHLDVETQSRKRGGLAAGFGEDLDHLESRSQVLDAKLHNKQRLAELVRRELGLPIDPHSLFDVHIRRIHEYKRQLLNVLHVIARFQVICAWCSCPTMACRLARCCSRPPATARRPTSSA</sequence>
<dbReference type="Pfam" id="PF00343">
    <property type="entry name" value="Phosphorylase"/>
    <property type="match status" value="1"/>
</dbReference>